<evidence type="ECO:0000313" key="2">
    <source>
        <dbReference type="Proteomes" id="UP001289374"/>
    </source>
</evidence>
<reference evidence="1" key="1">
    <citation type="submission" date="2020-06" db="EMBL/GenBank/DDBJ databases">
        <authorList>
            <person name="Li T."/>
            <person name="Hu X."/>
            <person name="Zhang T."/>
            <person name="Song X."/>
            <person name="Zhang H."/>
            <person name="Dai N."/>
            <person name="Sheng W."/>
            <person name="Hou X."/>
            <person name="Wei L."/>
        </authorList>
    </citation>
    <scope>NUCLEOTIDE SEQUENCE</scope>
    <source>
        <strain evidence="1">K16</strain>
        <tissue evidence="1">Leaf</tissue>
    </source>
</reference>
<evidence type="ECO:0000313" key="1">
    <source>
        <dbReference type="EMBL" id="KAK4383834.1"/>
    </source>
</evidence>
<protein>
    <submittedName>
        <fullName evidence="1">Uncharacterized protein</fullName>
    </submittedName>
</protein>
<sequence>MHSASVVEYAVYQFSTTIDEEHILSLFQASPPAPPALANLRVIDLIDPICGYSRVEQVEAVFWPPDSECILGIPLGRVGDGDQLVWHYSKNGRFSVRSAYHIACSLEDKPCSSSREVDESCWWRKTLAGKTPKKVKLLVWLGPNLGKYVAPIQVTTFAFHYLESFLSQIVGFDFQHVARIPSSWQALSLGCVKINFDGVTFAIEVAMEVGVVARDVMGQCVAWLSLQVSRAGDGELVEALASREVLQNGGELCGY</sequence>
<comment type="caution">
    <text evidence="1">The sequence shown here is derived from an EMBL/GenBank/DDBJ whole genome shotgun (WGS) entry which is preliminary data.</text>
</comment>
<organism evidence="1 2">
    <name type="scientific">Sesamum angolense</name>
    <dbReference type="NCBI Taxonomy" id="2727404"/>
    <lineage>
        <taxon>Eukaryota</taxon>
        <taxon>Viridiplantae</taxon>
        <taxon>Streptophyta</taxon>
        <taxon>Embryophyta</taxon>
        <taxon>Tracheophyta</taxon>
        <taxon>Spermatophyta</taxon>
        <taxon>Magnoliopsida</taxon>
        <taxon>eudicotyledons</taxon>
        <taxon>Gunneridae</taxon>
        <taxon>Pentapetalae</taxon>
        <taxon>asterids</taxon>
        <taxon>lamiids</taxon>
        <taxon>Lamiales</taxon>
        <taxon>Pedaliaceae</taxon>
        <taxon>Sesamum</taxon>
    </lineage>
</organism>
<name>A0AAE1T8A4_9LAMI</name>
<reference evidence="1" key="2">
    <citation type="journal article" date="2024" name="Plant">
        <title>Genomic evolution and insights into agronomic trait innovations of Sesamum species.</title>
        <authorList>
            <person name="Miao H."/>
            <person name="Wang L."/>
            <person name="Qu L."/>
            <person name="Liu H."/>
            <person name="Sun Y."/>
            <person name="Le M."/>
            <person name="Wang Q."/>
            <person name="Wei S."/>
            <person name="Zheng Y."/>
            <person name="Lin W."/>
            <person name="Duan Y."/>
            <person name="Cao H."/>
            <person name="Xiong S."/>
            <person name="Wang X."/>
            <person name="Wei L."/>
            <person name="Li C."/>
            <person name="Ma Q."/>
            <person name="Ju M."/>
            <person name="Zhao R."/>
            <person name="Li G."/>
            <person name="Mu C."/>
            <person name="Tian Q."/>
            <person name="Mei H."/>
            <person name="Zhang T."/>
            <person name="Gao T."/>
            <person name="Zhang H."/>
        </authorList>
    </citation>
    <scope>NUCLEOTIDE SEQUENCE</scope>
    <source>
        <strain evidence="1">K16</strain>
    </source>
</reference>
<gene>
    <name evidence="1" type="ORF">Sango_3114800</name>
</gene>
<dbReference type="AlphaFoldDB" id="A0AAE1T8A4"/>
<dbReference type="Proteomes" id="UP001289374">
    <property type="component" value="Unassembled WGS sequence"/>
</dbReference>
<dbReference type="EMBL" id="JACGWL010000500">
    <property type="protein sequence ID" value="KAK4383834.1"/>
    <property type="molecule type" value="Genomic_DNA"/>
</dbReference>
<accession>A0AAE1T8A4</accession>
<keyword evidence="2" id="KW-1185">Reference proteome</keyword>
<proteinExistence type="predicted"/>